<dbReference type="Proteomes" id="UP001152797">
    <property type="component" value="Unassembled WGS sequence"/>
</dbReference>
<evidence type="ECO:0000313" key="2">
    <source>
        <dbReference type="EMBL" id="CAL1144723.1"/>
    </source>
</evidence>
<name>A0A9P1CI07_9DINO</name>
<dbReference type="SUPFAM" id="SSF50985">
    <property type="entry name" value="RCC1/BLIP-II"/>
    <property type="match status" value="1"/>
</dbReference>
<reference evidence="1" key="1">
    <citation type="submission" date="2022-10" db="EMBL/GenBank/DDBJ databases">
        <authorList>
            <person name="Chen Y."/>
            <person name="Dougan E. K."/>
            <person name="Chan C."/>
            <person name="Rhodes N."/>
            <person name="Thang M."/>
        </authorList>
    </citation>
    <scope>NUCLEOTIDE SEQUENCE</scope>
</reference>
<evidence type="ECO:0000313" key="4">
    <source>
        <dbReference type="Proteomes" id="UP001152797"/>
    </source>
</evidence>
<keyword evidence="4" id="KW-1185">Reference proteome</keyword>
<protein>
    <submittedName>
        <fullName evidence="3">Ubiquitin-like domain-containing protein</fullName>
    </submittedName>
</protein>
<proteinExistence type="predicted"/>
<evidence type="ECO:0000313" key="3">
    <source>
        <dbReference type="EMBL" id="CAL4778660.1"/>
    </source>
</evidence>
<dbReference type="OrthoDB" id="442283at2759"/>
<dbReference type="Gene3D" id="2.130.10.30">
    <property type="entry name" value="Regulator of chromosome condensation 1/beta-lactamase-inhibitor protein II"/>
    <property type="match status" value="1"/>
</dbReference>
<dbReference type="InterPro" id="IPR009091">
    <property type="entry name" value="RCC1/BLIP-II"/>
</dbReference>
<comment type="caution">
    <text evidence="1">The sequence shown here is derived from an EMBL/GenBank/DDBJ whole genome shotgun (WGS) entry which is preliminary data.</text>
</comment>
<accession>A0A9P1CI07</accession>
<dbReference type="EMBL" id="CAMXCT010001581">
    <property type="protein sequence ID" value="CAI3991348.1"/>
    <property type="molecule type" value="Genomic_DNA"/>
</dbReference>
<dbReference type="EMBL" id="CAMXCT030001581">
    <property type="protein sequence ID" value="CAL4778660.1"/>
    <property type="molecule type" value="Genomic_DNA"/>
</dbReference>
<sequence length="252" mass="26593">MELKIYLPSGRCATVTVKEDATVAEVLRKAQDAFGDGFVRLLSADGCSLDPQQPVELLQSGGSLTAVYVRLPKVAATTQAFAAWCEGEVVTTWGHPDAGGDSCWVTHRLVNVTQIAATRRAFAAVADGSVVTWGAASYGGDCSAVQDQLFQVQRIQAANSAFAALLKDGSVVCWGHPSHGGNASALSDRLRGVTALQATDGAFAARTAQGHVVTWGAATHGGDSGEVEEKLRKVTRHFDHFSESEVLEQFFG</sequence>
<evidence type="ECO:0000313" key="1">
    <source>
        <dbReference type="EMBL" id="CAI3991348.1"/>
    </source>
</evidence>
<reference evidence="2" key="2">
    <citation type="submission" date="2024-04" db="EMBL/GenBank/DDBJ databases">
        <authorList>
            <person name="Chen Y."/>
            <person name="Shah S."/>
            <person name="Dougan E. K."/>
            <person name="Thang M."/>
            <person name="Chan C."/>
        </authorList>
    </citation>
    <scope>NUCLEOTIDE SEQUENCE [LARGE SCALE GENOMIC DNA]</scope>
</reference>
<organism evidence="1">
    <name type="scientific">Cladocopium goreaui</name>
    <dbReference type="NCBI Taxonomy" id="2562237"/>
    <lineage>
        <taxon>Eukaryota</taxon>
        <taxon>Sar</taxon>
        <taxon>Alveolata</taxon>
        <taxon>Dinophyceae</taxon>
        <taxon>Suessiales</taxon>
        <taxon>Symbiodiniaceae</taxon>
        <taxon>Cladocopium</taxon>
    </lineage>
</organism>
<dbReference type="AlphaFoldDB" id="A0A9P1CI07"/>
<dbReference type="EMBL" id="CAMXCT020001581">
    <property type="protein sequence ID" value="CAL1144723.1"/>
    <property type="molecule type" value="Genomic_DNA"/>
</dbReference>
<gene>
    <name evidence="1" type="ORF">C1SCF055_LOCUS18266</name>
</gene>